<keyword evidence="1" id="KW-1185">Reference proteome</keyword>
<dbReference type="Proteomes" id="UP000887540">
    <property type="component" value="Unplaced"/>
</dbReference>
<name>A0A914EA90_9BILA</name>
<proteinExistence type="predicted"/>
<evidence type="ECO:0000313" key="1">
    <source>
        <dbReference type="Proteomes" id="UP000887540"/>
    </source>
</evidence>
<dbReference type="WBParaSite" id="ACRNAN_scaffold6810.g18411.t1">
    <property type="protein sequence ID" value="ACRNAN_scaffold6810.g18411.t1"/>
    <property type="gene ID" value="ACRNAN_scaffold6810.g18411"/>
</dbReference>
<organism evidence="1 3">
    <name type="scientific">Acrobeloides nanus</name>
    <dbReference type="NCBI Taxonomy" id="290746"/>
    <lineage>
        <taxon>Eukaryota</taxon>
        <taxon>Metazoa</taxon>
        <taxon>Ecdysozoa</taxon>
        <taxon>Nematoda</taxon>
        <taxon>Chromadorea</taxon>
        <taxon>Rhabditida</taxon>
        <taxon>Tylenchina</taxon>
        <taxon>Cephalobomorpha</taxon>
        <taxon>Cephaloboidea</taxon>
        <taxon>Cephalobidae</taxon>
        <taxon>Acrobeloides</taxon>
    </lineage>
</organism>
<reference evidence="2 3" key="1">
    <citation type="submission" date="2022-11" db="UniProtKB">
        <authorList>
            <consortium name="WormBaseParasite"/>
        </authorList>
    </citation>
    <scope>IDENTIFICATION</scope>
</reference>
<evidence type="ECO:0000313" key="2">
    <source>
        <dbReference type="WBParaSite" id="ACRNAN_scaffold4151.g26865.t1"/>
    </source>
</evidence>
<protein>
    <submittedName>
        <fullName evidence="2 3">Uncharacterized protein</fullName>
    </submittedName>
</protein>
<dbReference type="AlphaFoldDB" id="A0A914EA90"/>
<dbReference type="WBParaSite" id="ACRNAN_scaffold4151.g26865.t1">
    <property type="protein sequence ID" value="ACRNAN_scaffold4151.g26865.t1"/>
    <property type="gene ID" value="ACRNAN_scaffold4151.g26865"/>
</dbReference>
<sequence>MDSVVRSFSPIRADFIRKYELVVNQLDSTQIGYDRSLICHNGICFTPGDRRKTHKRSLNQGWIPNDESGIDNLSSENELKGFCDWAMCVKPNEP</sequence>
<accession>A0A914EA90</accession>
<evidence type="ECO:0000313" key="3">
    <source>
        <dbReference type="WBParaSite" id="ACRNAN_scaffold6810.g18411.t1"/>
    </source>
</evidence>